<dbReference type="EMBL" id="CP041636">
    <property type="protein sequence ID" value="QDO99025.1"/>
    <property type="molecule type" value="Genomic_DNA"/>
</dbReference>
<evidence type="ECO:0000313" key="2">
    <source>
        <dbReference type="Proteomes" id="UP000317496"/>
    </source>
</evidence>
<organism evidence="1 2">
    <name type="scientific">Ferrovibrio terrae</name>
    <dbReference type="NCBI Taxonomy" id="2594003"/>
    <lineage>
        <taxon>Bacteria</taxon>
        <taxon>Pseudomonadati</taxon>
        <taxon>Pseudomonadota</taxon>
        <taxon>Alphaproteobacteria</taxon>
        <taxon>Rhodospirillales</taxon>
        <taxon>Rhodospirillaceae</taxon>
        <taxon>Ferrovibrio</taxon>
    </lineage>
</organism>
<evidence type="ECO:0000313" key="1">
    <source>
        <dbReference type="EMBL" id="QDO99025.1"/>
    </source>
</evidence>
<sequence>MLMPKKPRVVAMGEVRTEFPGSTTPLLTLEQRNRIAELAKRTGISEEEICRRLIGATQPSFDKVVDAALRLMALQADSLENTSH</sequence>
<dbReference type="AlphaFoldDB" id="A0A516H5M4"/>
<reference evidence="1 2" key="1">
    <citation type="submission" date="2019-07" db="EMBL/GenBank/DDBJ databases">
        <title>Genome sequencing for Ferrovibrio sp. K5.</title>
        <authorList>
            <person name="Park S.-J."/>
        </authorList>
    </citation>
    <scope>NUCLEOTIDE SEQUENCE [LARGE SCALE GENOMIC DNA]</scope>
    <source>
        <strain evidence="1 2">K5</strain>
    </source>
</reference>
<dbReference type="Proteomes" id="UP000317496">
    <property type="component" value="Chromosome"/>
</dbReference>
<protein>
    <submittedName>
        <fullName evidence="1">Uncharacterized protein</fullName>
    </submittedName>
</protein>
<dbReference type="RefSeq" id="WP_144258021.1">
    <property type="nucleotide sequence ID" value="NZ_CP041636.1"/>
</dbReference>
<gene>
    <name evidence="1" type="ORF">FNB15_17890</name>
</gene>
<proteinExistence type="predicted"/>
<accession>A0A516H5M4</accession>
<keyword evidence="2" id="KW-1185">Reference proteome</keyword>
<dbReference type="KEGG" id="fer:FNB15_17890"/>
<name>A0A516H5M4_9PROT</name>